<evidence type="ECO:0000313" key="2">
    <source>
        <dbReference type="Proteomes" id="UP001597420"/>
    </source>
</evidence>
<gene>
    <name evidence="1" type="ORF">ACFSAV_02820</name>
</gene>
<evidence type="ECO:0000313" key="1">
    <source>
        <dbReference type="EMBL" id="MFD1805315.1"/>
    </source>
</evidence>
<dbReference type="RefSeq" id="WP_379095941.1">
    <property type="nucleotide sequence ID" value="NZ_JBHUFP010000004.1"/>
</dbReference>
<sequence length="435" mass="50097">MSANHIFTEIAYALSHNRLCLFTGAGFTKAITDGKAPSWRDLLQQVCQRNELPLDILDEANEYSAALNLEEKAQLIAGLLQDKKKSIHVEISEIIQDIQLAITDIENIKTFFKNESFHLLTTNYDKLAEQLAGENYQSFSPKKPIPRSSAKTKIYHIHGAIDAPDGMVVTAEDYFQFINYESYFSRKLSVCLHENLVVILGYSLSDTNLKAIINEYKGFSTDQHIASNIFFVSRDNVSQYTKDYYSNCFGIRVIDNMEIDDFFKAVNEKSKVVKQKKDKKIENIKNVLYNGREYTDSYLKKDIALFEILASIQALGIDLKDEDVLNLINCILKKKIEFTRQNSAWEQYYHLALWLAYLASIIKLYHSPLKAIFLEGVQLSLSMLGGRREWATPWEATLEWQKSWGNIIPENRLLIKEYVEENIYNDYARKLVGLL</sequence>
<reference evidence="2" key="1">
    <citation type="journal article" date="2019" name="Int. J. Syst. Evol. Microbiol.">
        <title>The Global Catalogue of Microorganisms (GCM) 10K type strain sequencing project: providing services to taxonomists for standard genome sequencing and annotation.</title>
        <authorList>
            <consortium name="The Broad Institute Genomics Platform"/>
            <consortium name="The Broad Institute Genome Sequencing Center for Infectious Disease"/>
            <person name="Wu L."/>
            <person name="Ma J."/>
        </authorList>
    </citation>
    <scope>NUCLEOTIDE SEQUENCE [LARGE SCALE GENOMIC DNA]</scope>
    <source>
        <strain evidence="2">CCM 7950</strain>
    </source>
</reference>
<accession>A0ABW4NRQ9</accession>
<proteinExistence type="predicted"/>
<dbReference type="Pfam" id="PF13289">
    <property type="entry name" value="SIR2_2"/>
    <property type="match status" value="1"/>
</dbReference>
<dbReference type="EMBL" id="JBHUFP010000004">
    <property type="protein sequence ID" value="MFD1805315.1"/>
    <property type="molecule type" value="Genomic_DNA"/>
</dbReference>
<protein>
    <submittedName>
        <fullName evidence="1">SIR2 family protein</fullName>
    </submittedName>
</protein>
<keyword evidence="2" id="KW-1185">Reference proteome</keyword>
<comment type="caution">
    <text evidence="1">The sequence shown here is derived from an EMBL/GenBank/DDBJ whole genome shotgun (WGS) entry which is preliminary data.</text>
</comment>
<dbReference type="Proteomes" id="UP001597420">
    <property type="component" value="Unassembled WGS sequence"/>
</dbReference>
<organism evidence="1 2">
    <name type="scientific">Pasteurella oralis</name>
    <dbReference type="NCBI Taxonomy" id="1071947"/>
    <lineage>
        <taxon>Bacteria</taxon>
        <taxon>Pseudomonadati</taxon>
        <taxon>Pseudomonadota</taxon>
        <taxon>Gammaproteobacteria</taxon>
        <taxon>Pasteurellales</taxon>
        <taxon>Pasteurellaceae</taxon>
        <taxon>Pasteurella</taxon>
    </lineage>
</organism>
<name>A0ABW4NRQ9_9PAST</name>